<dbReference type="Proteomes" id="UP000799324">
    <property type="component" value="Unassembled WGS sequence"/>
</dbReference>
<evidence type="ECO:0000256" key="2">
    <source>
        <dbReference type="ARBA" id="ARBA00007528"/>
    </source>
</evidence>
<evidence type="ECO:0000256" key="9">
    <source>
        <dbReference type="RuleBase" id="RU361209"/>
    </source>
</evidence>
<evidence type="ECO:0000256" key="3">
    <source>
        <dbReference type="ARBA" id="ARBA00022622"/>
    </source>
</evidence>
<evidence type="ECO:0000256" key="5">
    <source>
        <dbReference type="ARBA" id="ARBA00022729"/>
    </source>
</evidence>
<dbReference type="GO" id="GO:0031505">
    <property type="term" value="P:fungal-type cell wall organization"/>
    <property type="evidence" value="ECO:0007669"/>
    <property type="project" value="TreeGrafter"/>
</dbReference>
<comment type="similarity">
    <text evidence="2 9">Belongs to the glycosyl hydrolase 72 family.</text>
</comment>
<evidence type="ECO:0000313" key="12">
    <source>
        <dbReference type="Proteomes" id="UP000799324"/>
    </source>
</evidence>
<dbReference type="GO" id="GO:0005886">
    <property type="term" value="C:plasma membrane"/>
    <property type="evidence" value="ECO:0007669"/>
    <property type="project" value="UniProtKB-SubCell"/>
</dbReference>
<evidence type="ECO:0000256" key="8">
    <source>
        <dbReference type="ARBA" id="ARBA00023288"/>
    </source>
</evidence>
<reference evidence="11" key="1">
    <citation type="journal article" date="2020" name="Stud. Mycol.">
        <title>101 Dothideomycetes genomes: a test case for predicting lifestyles and emergence of pathogens.</title>
        <authorList>
            <person name="Haridas S."/>
            <person name="Albert R."/>
            <person name="Binder M."/>
            <person name="Bloem J."/>
            <person name="Labutti K."/>
            <person name="Salamov A."/>
            <person name="Andreopoulos B."/>
            <person name="Baker S."/>
            <person name="Barry K."/>
            <person name="Bills G."/>
            <person name="Bluhm B."/>
            <person name="Cannon C."/>
            <person name="Castanera R."/>
            <person name="Culley D."/>
            <person name="Daum C."/>
            <person name="Ezra D."/>
            <person name="Gonzalez J."/>
            <person name="Henrissat B."/>
            <person name="Kuo A."/>
            <person name="Liang C."/>
            <person name="Lipzen A."/>
            <person name="Lutzoni F."/>
            <person name="Magnuson J."/>
            <person name="Mondo S."/>
            <person name="Nolan M."/>
            <person name="Ohm R."/>
            <person name="Pangilinan J."/>
            <person name="Park H.-J."/>
            <person name="Ramirez L."/>
            <person name="Alfaro M."/>
            <person name="Sun H."/>
            <person name="Tritt A."/>
            <person name="Yoshinaga Y."/>
            <person name="Zwiers L.-H."/>
            <person name="Turgeon B."/>
            <person name="Goodwin S."/>
            <person name="Spatafora J."/>
            <person name="Crous P."/>
            <person name="Grigoriev I."/>
        </authorList>
    </citation>
    <scope>NUCLEOTIDE SEQUENCE</scope>
    <source>
        <strain evidence="11">CBS 122681</strain>
    </source>
</reference>
<dbReference type="Gene3D" id="3.20.20.80">
    <property type="entry name" value="Glycosidases"/>
    <property type="match status" value="1"/>
</dbReference>
<evidence type="ECO:0000313" key="11">
    <source>
        <dbReference type="EMBL" id="KAF2655557.1"/>
    </source>
</evidence>
<keyword evidence="11" id="KW-0378">Hydrolase</keyword>
<evidence type="ECO:0000256" key="4">
    <source>
        <dbReference type="ARBA" id="ARBA00022679"/>
    </source>
</evidence>
<feature type="signal peptide" evidence="9">
    <location>
        <begin position="1"/>
        <end position="21"/>
    </location>
</feature>
<dbReference type="PANTHER" id="PTHR31468">
    <property type="entry name" value="1,3-BETA-GLUCANOSYLTRANSFERASE GAS1"/>
    <property type="match status" value="1"/>
</dbReference>
<gene>
    <name evidence="11" type="ORF">K491DRAFT_746921</name>
</gene>
<dbReference type="GO" id="GO:0071970">
    <property type="term" value="P:fungal-type cell wall (1-&gt;3)-beta-D-glucan biosynthetic process"/>
    <property type="evidence" value="ECO:0007669"/>
    <property type="project" value="TreeGrafter"/>
</dbReference>
<evidence type="ECO:0000256" key="1">
    <source>
        <dbReference type="ARBA" id="ARBA00004609"/>
    </source>
</evidence>
<evidence type="ECO:0000256" key="6">
    <source>
        <dbReference type="ARBA" id="ARBA00023136"/>
    </source>
</evidence>
<keyword evidence="5 9" id="KW-0732">Signal</keyword>
<dbReference type="FunFam" id="3.20.20.80:FF:000032">
    <property type="entry name" value="1,3-beta-glucanosyltransferase"/>
    <property type="match status" value="1"/>
</dbReference>
<evidence type="ECO:0000256" key="10">
    <source>
        <dbReference type="SAM" id="MobiDB-lite"/>
    </source>
</evidence>
<comment type="function">
    <text evidence="9">Splits internally a 1,3-beta-glucan molecule and transfers the newly generated reducing end (the donor) to the non-reducing end of another 1,3-beta-glucan molecule (the acceptor) forming a 1,3-beta linkage, resulting in the elongation of 1,3-beta-glucan chains in the cell wall.</text>
</comment>
<dbReference type="EMBL" id="MU004347">
    <property type="protein sequence ID" value="KAF2655557.1"/>
    <property type="molecule type" value="Genomic_DNA"/>
</dbReference>
<protein>
    <recommendedName>
        <fullName evidence="9">1,3-beta-glucanosyltransferase</fullName>
        <ecNumber evidence="9">2.4.1.-</ecNumber>
    </recommendedName>
</protein>
<keyword evidence="12" id="KW-1185">Reference proteome</keyword>
<comment type="subcellular location">
    <subcellularLocation>
        <location evidence="1 9">Cell membrane</location>
        <topology evidence="1 9">Lipid-anchor</topology>
        <topology evidence="1 9">GPI-anchor</topology>
    </subcellularLocation>
</comment>
<dbReference type="GO" id="GO:0042124">
    <property type="term" value="F:1,3-beta-glucanosyltransferase activity"/>
    <property type="evidence" value="ECO:0007669"/>
    <property type="project" value="TreeGrafter"/>
</dbReference>
<proteinExistence type="inferred from homology"/>
<keyword evidence="7" id="KW-0325">Glycoprotein</keyword>
<dbReference type="AlphaFoldDB" id="A0A6A6T8D0"/>
<keyword evidence="4 9" id="KW-0808">Transferase</keyword>
<feature type="region of interest" description="Disordered" evidence="10">
    <location>
        <begin position="423"/>
        <end position="469"/>
    </location>
</feature>
<accession>A0A6A6T8D0</accession>
<dbReference type="EC" id="2.4.1.-" evidence="9"/>
<sequence length="505" mass="54457">MRSLSQVVALCLALFATVAVAVHTVEVQAQDFVDTVTKQRLMIVGVDYQPGGQAGYKPTENKDPLSNGTVCLRDAALLQRLGVNTIRVYNIDPSLNHDDCASIFNAVGIYMILDVNSPLSGESINRDNPSSSYTSDYLTRIFGIVENFKGYPNTLAFFAANEVMNDVSSAQKNPPYIRAVQRDLKQYIAKHASRTIPVGYSAADVREILQDTWEYLQCEIDGKDDQSRSDFFGLNSYSWCGGDATFQSAGYNTLVDMFGNSTVPVFFSEYGCNKVMPRVFDEVQALYGNQMTSLSGGLVYEYSQEEEDFGLVTINSNSTVSLGVDYDNLQSQYNKLNITLIQSTNATATQLSPPACSSGLITNSGFSTDFNVPAQPDGASDLINNGIKNPTQGKLVDVSETNVPMAVYGSSGVQIQNLAIRKLSNDDTNTPNGDSTSPSGTGSAAKPSSTKGDANGSTPPPAPVALNPDTKGNAKQVSLWYPMLLLVVGLLFGFSDRVPAYLLSL</sequence>
<dbReference type="GO" id="GO:0016787">
    <property type="term" value="F:hydrolase activity"/>
    <property type="evidence" value="ECO:0007669"/>
    <property type="project" value="UniProtKB-KW"/>
</dbReference>
<dbReference type="SUPFAM" id="SSF51445">
    <property type="entry name" value="(Trans)glycosidases"/>
    <property type="match status" value="1"/>
</dbReference>
<dbReference type="InterPro" id="IPR004886">
    <property type="entry name" value="Glucanosyltransferase"/>
</dbReference>
<dbReference type="PANTHER" id="PTHR31468:SF4">
    <property type="entry name" value="1,3-BETA-GLUCANOSYLTRANSFERASE GAS3-RELATED"/>
    <property type="match status" value="1"/>
</dbReference>
<feature type="compositionally biased region" description="Polar residues" evidence="10">
    <location>
        <begin position="426"/>
        <end position="457"/>
    </location>
</feature>
<dbReference type="GO" id="GO:0098552">
    <property type="term" value="C:side of membrane"/>
    <property type="evidence" value="ECO:0007669"/>
    <property type="project" value="UniProtKB-KW"/>
</dbReference>
<dbReference type="Pfam" id="PF03198">
    <property type="entry name" value="Glyco_hydro_72"/>
    <property type="match status" value="1"/>
</dbReference>
<keyword evidence="8 9" id="KW-0449">Lipoprotein</keyword>
<keyword evidence="6 9" id="KW-0472">Membrane</keyword>
<dbReference type="OrthoDB" id="421038at2759"/>
<organism evidence="11 12">
    <name type="scientific">Lophiostoma macrostomum CBS 122681</name>
    <dbReference type="NCBI Taxonomy" id="1314788"/>
    <lineage>
        <taxon>Eukaryota</taxon>
        <taxon>Fungi</taxon>
        <taxon>Dikarya</taxon>
        <taxon>Ascomycota</taxon>
        <taxon>Pezizomycotina</taxon>
        <taxon>Dothideomycetes</taxon>
        <taxon>Pleosporomycetidae</taxon>
        <taxon>Pleosporales</taxon>
        <taxon>Lophiostomataceae</taxon>
        <taxon>Lophiostoma</taxon>
    </lineage>
</organism>
<feature type="chain" id="PRO_5025708667" description="1,3-beta-glucanosyltransferase" evidence="9">
    <location>
        <begin position="22"/>
        <end position="505"/>
    </location>
</feature>
<name>A0A6A6T8D0_9PLEO</name>
<dbReference type="InterPro" id="IPR017853">
    <property type="entry name" value="GH"/>
</dbReference>
<keyword evidence="3 9" id="KW-0336">GPI-anchor</keyword>
<evidence type="ECO:0000256" key="7">
    <source>
        <dbReference type="ARBA" id="ARBA00023180"/>
    </source>
</evidence>